<feature type="region of interest" description="Disordered" evidence="2">
    <location>
        <begin position="89"/>
        <end position="339"/>
    </location>
</feature>
<feature type="region of interest" description="Disordered" evidence="2">
    <location>
        <begin position="417"/>
        <end position="547"/>
    </location>
</feature>
<comment type="caution">
    <text evidence="3">The sequence shown here is derived from an EMBL/GenBank/DDBJ whole genome shotgun (WGS) entry which is preliminary data.</text>
</comment>
<feature type="compositionally biased region" description="Basic and acidic residues" evidence="2">
    <location>
        <begin position="445"/>
        <end position="484"/>
    </location>
</feature>
<dbReference type="VEuPathDB" id="ToxoDB:TGRUB_286160B"/>
<feature type="compositionally biased region" description="Basic and acidic residues" evidence="2">
    <location>
        <begin position="491"/>
        <end position="547"/>
    </location>
</feature>
<dbReference type="EC" id="2.7.11.1" evidence="3"/>
<proteinExistence type="predicted"/>
<feature type="region of interest" description="Disordered" evidence="2">
    <location>
        <begin position="1124"/>
        <end position="1178"/>
    </location>
</feature>
<sequence length="1627" mass="181579">PQGEAVQGPSVWNDDFDIEATGVQAVHQSPSEGREEGEAGGEKRDGVDGLEDGVGERQREEGRDEEDEKRIALDGRFVSVFAGVSPEWDVDFDMSDSEEQRKETTDVGEEKVDAGPPENRGEGMQGCSERGGSFSARDNQERTEDHTVSFGRRGVAASLPISGDQFSCLQRGAGGDKETATEREERNREDAPSFLEGGLGDDETERAKQASELPASLCSFAAARRDASRAEKTGAKGEEAREKEVSFGEDSGLSRQADMDSSQESVNEGEPLHDRAAGEDAEGGGAEANDGDREGDEKETQDVEDEGETRRSSSFAEQTGNERTEMRTRHGDDEGWTSKSNRFAFACPRFSKSDVCCSPQARLSLPEQSLGSSPSSPISVTNDVYALFDSSASPLHAGELSSLPGAVSASERLLTAPAETGPSASSACLSVSSCGPGEMSPTADTMRHDAEERERRRVEEEKERERQEEEERERRRVEEEKEREREEEEERERRRVEEEKERQRQEEEERERRRVEEEKARQREEEEGRERQRREEREEREREFQQREAELKTRLVELQREHAESVETWMKEQGERERHLTQDWERKLHAFEEQSRTVLLQERSRHKQLEEENAELKMRISQLSRNFASLREQLVASEKEREMQRREEEEKKAGEERDRQKREETRKEREAFLLLVERDREELKKFVFPALSELQEDFEMWRQQLEEKVTETAERRRRAAEEHARLEGALLHAEEELARERREHKDQIVRMSREKEDELQRERAERRRLARELQTILRMQRQSERSEEEEAAEMGQSSEAIEARYFAAELQRCRSSMEVWHADKAELVRRHEERERRLAEEIQSLAAAGAEERANCDKLLNANRALAQELHAVRREMEKVEATREEVESKGALEDERQRERLKQQIFELQCDLQQREKENEHLRMQLRLLEEEPVTSPLPVSVVSRQPQPREPQTSPQAFLGALSGPPKPTPHLSTAPVSSRDSSPISLAPAGSSRSGVTGESLHDPQQREQTPFDPALSPPQQEISPQETPQRAKESWTPGGPSSRRAFPGASFDRLETPQEARRAAAEREEEARKTPREEALGPAASAVSVASAAAAVATSFARSAFTGAFFGRESTSLEDLQKHLKMQRENEERARSEREQREREEREQRRGDSQGAVRRETVKTGWEEDFDFDEIEDSVAREEVEVISAAPQWSPKAGAEALSRRPPVSLQTPVVCVGGGGTPGVPSSPDRHAGVSESHLQPSSSLSSSSQNSLAGQASSVRHNMLHPPEQRGETSDRVYGRIQGQPGKRLSTPETPGGWGKDEDFDFFEDESPPTKEGVTSSLKQLSGTSSSLRASLPQNREGQSLSPSLDPSAVRCGGALAPGSPPKIPLAASASPISSSGCLPSSLEPQRCQEQRYESGIQISAGQDPLFACSMRVSADAQSPVEVKCEHERRQTFFFQETGRAPLSPELPCRASREETPCLHPTELLTSQAYSSGRAVPAPQVSTHLAAGGVHGGALPPASAPAREQTCGRVRGCPGEGSAGVSLSGESDRAHALPGVQREPADIPNSSRSQLPPATLQAKSMTGTELHAKELDLTAFGSRQPRRLVIAGPGVARGVLDPARSRQEAVQDIDLEDFLNS</sequence>
<keyword evidence="3" id="KW-0723">Serine/threonine-protein kinase</keyword>
<feature type="region of interest" description="Disordered" evidence="2">
    <location>
        <begin position="634"/>
        <end position="666"/>
    </location>
</feature>
<feature type="compositionally biased region" description="Basic and acidic residues" evidence="2">
    <location>
        <begin position="1056"/>
        <end position="1083"/>
    </location>
</feature>
<feature type="compositionally biased region" description="Basic and acidic residues" evidence="2">
    <location>
        <begin position="32"/>
        <end position="47"/>
    </location>
</feature>
<feature type="compositionally biased region" description="Polar residues" evidence="2">
    <location>
        <begin position="973"/>
        <end position="987"/>
    </location>
</feature>
<feature type="region of interest" description="Disordered" evidence="2">
    <location>
        <begin position="939"/>
        <end position="1094"/>
    </location>
</feature>
<dbReference type="CDD" id="cd14686">
    <property type="entry name" value="bZIP"/>
    <property type="match status" value="1"/>
</dbReference>
<feature type="compositionally biased region" description="Low complexity" evidence="2">
    <location>
        <begin position="1326"/>
        <end position="1338"/>
    </location>
</feature>
<evidence type="ECO:0000256" key="1">
    <source>
        <dbReference type="SAM" id="Coils"/>
    </source>
</evidence>
<keyword evidence="3" id="KW-0418">Kinase</keyword>
<feature type="region of interest" description="Disordered" evidence="2">
    <location>
        <begin position="1192"/>
        <end position="1401"/>
    </location>
</feature>
<reference evidence="3 4" key="1">
    <citation type="submission" date="2014-05" db="EMBL/GenBank/DDBJ databases">
        <authorList>
            <person name="Sibley D."/>
            <person name="Venepally P."/>
            <person name="Karamycheva S."/>
            <person name="Hadjithomas M."/>
            <person name="Khan A."/>
            <person name="Brunk B."/>
            <person name="Roos D."/>
            <person name="Caler E."/>
            <person name="Lorenzi H."/>
        </authorList>
    </citation>
    <scope>NUCLEOTIDE SEQUENCE [LARGE SCALE GENOMIC DNA]</scope>
    <source>
        <strain evidence="3 4">RUB</strain>
    </source>
</reference>
<feature type="coiled-coil region" evidence="1">
    <location>
        <begin position="691"/>
        <end position="789"/>
    </location>
</feature>
<feature type="compositionally biased region" description="Polar residues" evidence="2">
    <location>
        <begin position="1342"/>
        <end position="1355"/>
    </location>
</feature>
<organism evidence="3 4">
    <name type="scientific">Toxoplasma gondii RUB</name>
    <dbReference type="NCBI Taxonomy" id="935652"/>
    <lineage>
        <taxon>Eukaryota</taxon>
        <taxon>Sar</taxon>
        <taxon>Alveolata</taxon>
        <taxon>Apicomplexa</taxon>
        <taxon>Conoidasida</taxon>
        <taxon>Coccidia</taxon>
        <taxon>Eucoccidiorida</taxon>
        <taxon>Eimeriorina</taxon>
        <taxon>Sarcocystidae</taxon>
        <taxon>Toxoplasma</taxon>
    </lineage>
</organism>
<feature type="compositionally biased region" description="Polar residues" evidence="2">
    <location>
        <begin position="1021"/>
        <end position="1032"/>
    </location>
</feature>
<dbReference type="GO" id="GO:0004674">
    <property type="term" value="F:protein serine/threonine kinase activity"/>
    <property type="evidence" value="ECO:0007669"/>
    <property type="project" value="UniProtKB-KW"/>
</dbReference>
<feature type="compositionally biased region" description="Basic and acidic residues" evidence="2">
    <location>
        <begin position="138"/>
        <end position="147"/>
    </location>
</feature>
<feature type="compositionally biased region" description="Basic and acidic residues" evidence="2">
    <location>
        <begin position="174"/>
        <end position="191"/>
    </location>
</feature>
<feature type="compositionally biased region" description="Acidic residues" evidence="2">
    <location>
        <begin position="1308"/>
        <end position="1317"/>
    </location>
</feature>
<keyword evidence="3" id="KW-0808">Transferase</keyword>
<feature type="region of interest" description="Disordered" evidence="2">
    <location>
        <begin position="1547"/>
        <end position="1566"/>
    </location>
</feature>
<feature type="compositionally biased region" description="Basic and acidic residues" evidence="2">
    <location>
        <begin position="320"/>
        <end position="333"/>
    </location>
</feature>
<feature type="compositionally biased region" description="Polar residues" evidence="2">
    <location>
        <begin position="946"/>
        <end position="958"/>
    </location>
</feature>
<feature type="non-terminal residue" evidence="3">
    <location>
        <position position="1"/>
    </location>
</feature>
<feature type="region of interest" description="Disordered" evidence="2">
    <location>
        <begin position="22"/>
        <end position="75"/>
    </location>
</feature>
<feature type="compositionally biased region" description="Basic and acidic residues" evidence="2">
    <location>
        <begin position="1124"/>
        <end position="1170"/>
    </location>
</feature>
<feature type="compositionally biased region" description="Polar residues" evidence="2">
    <location>
        <begin position="1554"/>
        <end position="1566"/>
    </location>
</feature>
<feature type="compositionally biased region" description="Basic and acidic residues" evidence="2">
    <location>
        <begin position="98"/>
        <end position="113"/>
    </location>
</feature>
<keyword evidence="1" id="KW-0175">Coiled coil</keyword>
<feature type="compositionally biased region" description="Low complexity" evidence="2">
    <location>
        <begin position="1375"/>
        <end position="1395"/>
    </location>
</feature>
<feature type="compositionally biased region" description="Low complexity" evidence="2">
    <location>
        <begin position="423"/>
        <end position="434"/>
    </location>
</feature>
<dbReference type="OrthoDB" id="10542656at2759"/>
<evidence type="ECO:0000313" key="4">
    <source>
        <dbReference type="Proteomes" id="UP000028834"/>
    </source>
</evidence>
<feature type="compositionally biased region" description="Basic and acidic residues" evidence="2">
    <location>
        <begin position="1273"/>
        <end position="1284"/>
    </location>
</feature>
<feature type="compositionally biased region" description="Basic and acidic residues" evidence="2">
    <location>
        <begin position="290"/>
        <end position="301"/>
    </location>
</feature>
<gene>
    <name evidence="3" type="ORF">TGRUB_286160B</name>
</gene>
<feature type="compositionally biased region" description="Basic and acidic residues" evidence="2">
    <location>
        <begin position="54"/>
        <end position="73"/>
    </location>
</feature>
<name>A0A086M307_TOXGO</name>
<feature type="coiled-coil region" evidence="1">
    <location>
        <begin position="828"/>
        <end position="933"/>
    </location>
</feature>
<protein>
    <submittedName>
        <fullName evidence="3">Non-specific serine/threonine protein kinase</fullName>
        <ecNumber evidence="3">2.7.11.1</ecNumber>
    </submittedName>
</protein>
<feature type="compositionally biased region" description="Basic and acidic residues" evidence="2">
    <location>
        <begin position="637"/>
        <end position="666"/>
    </location>
</feature>
<feature type="compositionally biased region" description="Low complexity" evidence="2">
    <location>
        <begin position="1240"/>
        <end position="1264"/>
    </location>
</feature>
<dbReference type="EMBL" id="AFYV02001008">
    <property type="protein sequence ID" value="KFG63275.1"/>
    <property type="molecule type" value="Genomic_DNA"/>
</dbReference>
<dbReference type="Proteomes" id="UP000028834">
    <property type="component" value="Unassembled WGS sequence"/>
</dbReference>
<evidence type="ECO:0000313" key="3">
    <source>
        <dbReference type="EMBL" id="KFG63275.1"/>
    </source>
</evidence>
<accession>A0A086M307</accession>
<feature type="compositionally biased region" description="Basic and acidic residues" evidence="2">
    <location>
        <begin position="223"/>
        <end position="246"/>
    </location>
</feature>
<evidence type="ECO:0000256" key="2">
    <source>
        <dbReference type="SAM" id="MobiDB-lite"/>
    </source>
</evidence>